<dbReference type="OrthoDB" id="27109at2759"/>
<dbReference type="GO" id="GO:0006887">
    <property type="term" value="P:exocytosis"/>
    <property type="evidence" value="ECO:0007669"/>
    <property type="project" value="TreeGrafter"/>
</dbReference>
<dbReference type="AlphaFoldDB" id="A0A830CYQ2"/>
<reference evidence="1" key="1">
    <citation type="submission" date="2020-07" db="EMBL/GenBank/DDBJ databases">
        <title>Ethylene signaling mediates host invasion by parasitic plants.</title>
        <authorList>
            <person name="Yoshida S."/>
        </authorList>
    </citation>
    <scope>NUCLEOTIDE SEQUENCE</scope>
    <source>
        <strain evidence="1">Okayama</strain>
    </source>
</reference>
<protein>
    <submittedName>
        <fullName evidence="1">Exocyst complex component sec3a</fullName>
    </submittedName>
</protein>
<dbReference type="GO" id="GO:0005546">
    <property type="term" value="F:phosphatidylinositol-4,5-bisphosphate binding"/>
    <property type="evidence" value="ECO:0007669"/>
    <property type="project" value="TreeGrafter"/>
</dbReference>
<dbReference type="Proteomes" id="UP000653305">
    <property type="component" value="Unassembled WGS sequence"/>
</dbReference>
<dbReference type="PANTHER" id="PTHR16092:SF14">
    <property type="entry name" value="EXOCYST COMPLEX COMPONENT 1 ISOFORM X1"/>
    <property type="match status" value="1"/>
</dbReference>
<dbReference type="GO" id="GO:0005886">
    <property type="term" value="C:plasma membrane"/>
    <property type="evidence" value="ECO:0007669"/>
    <property type="project" value="TreeGrafter"/>
</dbReference>
<comment type="caution">
    <text evidence="1">The sequence shown here is derived from an EMBL/GenBank/DDBJ whole genome shotgun (WGS) entry which is preliminary data.</text>
</comment>
<evidence type="ECO:0000313" key="1">
    <source>
        <dbReference type="EMBL" id="GFQ04210.1"/>
    </source>
</evidence>
<dbReference type="PANTHER" id="PTHR16092">
    <property type="entry name" value="SEC3/SYNTAXIN-RELATED"/>
    <property type="match status" value="1"/>
</dbReference>
<dbReference type="EMBL" id="BMAC01000918">
    <property type="protein sequence ID" value="GFQ04210.1"/>
    <property type="molecule type" value="Genomic_DNA"/>
</dbReference>
<name>A0A830CYQ2_9LAMI</name>
<accession>A0A830CYQ2</accession>
<evidence type="ECO:0000313" key="2">
    <source>
        <dbReference type="Proteomes" id="UP000653305"/>
    </source>
</evidence>
<keyword evidence="2" id="KW-1185">Reference proteome</keyword>
<proteinExistence type="predicted"/>
<sequence length="90" mass="10129">MQIPFQVGVSKGDLRKAVKSSLSGVDKSITAMYKKLQKNLTTEELLPSLWDKCKKEFLDKYDSFAQLVAKVYPSENIPAVSEMRDILASM</sequence>
<organism evidence="1 2">
    <name type="scientific">Phtheirospermum japonicum</name>
    <dbReference type="NCBI Taxonomy" id="374723"/>
    <lineage>
        <taxon>Eukaryota</taxon>
        <taxon>Viridiplantae</taxon>
        <taxon>Streptophyta</taxon>
        <taxon>Embryophyta</taxon>
        <taxon>Tracheophyta</taxon>
        <taxon>Spermatophyta</taxon>
        <taxon>Magnoliopsida</taxon>
        <taxon>eudicotyledons</taxon>
        <taxon>Gunneridae</taxon>
        <taxon>Pentapetalae</taxon>
        <taxon>asterids</taxon>
        <taxon>lamiids</taxon>
        <taxon>Lamiales</taxon>
        <taxon>Orobanchaceae</taxon>
        <taxon>Orobanchaceae incertae sedis</taxon>
        <taxon>Phtheirospermum</taxon>
    </lineage>
</organism>
<dbReference type="GO" id="GO:0000145">
    <property type="term" value="C:exocyst"/>
    <property type="evidence" value="ECO:0007669"/>
    <property type="project" value="TreeGrafter"/>
</dbReference>
<dbReference type="GO" id="GO:0006893">
    <property type="term" value="P:Golgi to plasma membrane transport"/>
    <property type="evidence" value="ECO:0007669"/>
    <property type="project" value="TreeGrafter"/>
</dbReference>
<gene>
    <name evidence="1" type="ORF">PHJA_002564900</name>
</gene>